<evidence type="ECO:0000313" key="4">
    <source>
        <dbReference type="Proteomes" id="UP000292859"/>
    </source>
</evidence>
<dbReference type="PROSITE" id="PS51257">
    <property type="entry name" value="PROKAR_LIPOPROTEIN"/>
    <property type="match status" value="1"/>
</dbReference>
<reference evidence="3" key="2">
    <citation type="submission" date="2017-06" db="EMBL/GenBank/DDBJ databases">
        <authorList>
            <person name="Varghese N."/>
            <person name="Submissions S."/>
        </authorList>
    </citation>
    <scope>NUCLEOTIDE SEQUENCE [LARGE SCALE GENOMIC DNA]</scope>
    <source>
        <strain evidence="3">DSM 26170</strain>
    </source>
</reference>
<organism evidence="1 3">
    <name type="scientific">Paracoccus sediminis</name>
    <dbReference type="NCBI Taxonomy" id="1214787"/>
    <lineage>
        <taxon>Bacteria</taxon>
        <taxon>Pseudomonadati</taxon>
        <taxon>Pseudomonadota</taxon>
        <taxon>Alphaproteobacteria</taxon>
        <taxon>Rhodobacterales</taxon>
        <taxon>Paracoccaceae</taxon>
        <taxon>Paracoccus</taxon>
    </lineage>
</organism>
<evidence type="ECO:0000313" key="2">
    <source>
        <dbReference type="EMBL" id="TBN51528.1"/>
    </source>
</evidence>
<evidence type="ECO:0000313" key="1">
    <source>
        <dbReference type="EMBL" id="SNR40896.1"/>
    </source>
</evidence>
<dbReference type="Proteomes" id="UP000198409">
    <property type="component" value="Unassembled WGS sequence"/>
</dbReference>
<proteinExistence type="predicted"/>
<gene>
    <name evidence="2" type="ORF">EYF88_06995</name>
    <name evidence="1" type="ORF">SAMN06265378_103311</name>
</gene>
<dbReference type="AlphaFoldDB" id="A0A238W2Y9"/>
<sequence length="289" mass="32258">MFKIFPFLSLMIALSACRYESTNDLRSSFDRYSPQSVFPDGRHVFVSADGNQLLTLDVSPDGVSAKHQNGGSSPLNATLLEVLGSDQLPERSFVAFEEGARSETGQKFFYYPFMFNESNIWWMRPSSEVEIATVSDLAQHISTEIGQKRFINFQMVPESQKRIVISFFEQKRAERQQEAQTRNNASDRAPPVAHPVQPRQQAQIKGFTVGDGVYVQGFLSDETALIQDIDTQSQRVKVFRYSDGVSEWVSADRIISRGQSTANDVGRTAVGVAAIVCLLSPDTCKPAQR</sequence>
<name>A0A238W2Y9_9RHOB</name>
<evidence type="ECO:0000313" key="3">
    <source>
        <dbReference type="Proteomes" id="UP000198409"/>
    </source>
</evidence>
<dbReference type="EMBL" id="FZNM01000003">
    <property type="protein sequence ID" value="SNR40896.1"/>
    <property type="molecule type" value="Genomic_DNA"/>
</dbReference>
<reference evidence="2 4" key="3">
    <citation type="submission" date="2019-02" db="EMBL/GenBank/DDBJ databases">
        <authorList>
            <person name="Zhang G."/>
        </authorList>
    </citation>
    <scope>NUCLEOTIDE SEQUENCE [LARGE SCALE GENOMIC DNA]</scope>
    <source>
        <strain evidence="2 4">CMB17</strain>
    </source>
</reference>
<accession>A0A238W2Y9</accession>
<dbReference type="OrthoDB" id="7765135at2"/>
<protein>
    <submittedName>
        <fullName evidence="1">Uncharacterized protein</fullName>
    </submittedName>
</protein>
<reference evidence="1" key="1">
    <citation type="submission" date="2017-06" db="EMBL/GenBank/DDBJ databases">
        <authorList>
            <person name="Kim H.J."/>
            <person name="Triplett B.A."/>
        </authorList>
    </citation>
    <scope>NUCLEOTIDE SEQUENCE [LARGE SCALE GENOMIC DNA]</scope>
    <source>
        <strain evidence="1">DSM 26170</strain>
    </source>
</reference>
<keyword evidence="4" id="KW-1185">Reference proteome</keyword>
<dbReference type="RefSeq" id="WP_131023324.1">
    <property type="nucleotide sequence ID" value="NZ_FZNM01000003.1"/>
</dbReference>
<dbReference type="EMBL" id="SIRL01000003">
    <property type="protein sequence ID" value="TBN51528.1"/>
    <property type="molecule type" value="Genomic_DNA"/>
</dbReference>
<dbReference type="Proteomes" id="UP000292859">
    <property type="component" value="Unassembled WGS sequence"/>
</dbReference>